<proteinExistence type="inferred from homology"/>
<protein>
    <submittedName>
        <fullName evidence="9">Mitotic spindle assembly checkpoint protein MAD1</fullName>
    </submittedName>
</protein>
<evidence type="ECO:0000256" key="1">
    <source>
        <dbReference type="ARBA" id="ARBA00004123"/>
    </source>
</evidence>
<gene>
    <name evidence="9" type="ORF">Fcan01_03729</name>
</gene>
<dbReference type="AlphaFoldDB" id="A0A226EUJ7"/>
<dbReference type="GO" id="GO:0005635">
    <property type="term" value="C:nuclear envelope"/>
    <property type="evidence" value="ECO:0007669"/>
    <property type="project" value="TreeGrafter"/>
</dbReference>
<sequence>MDKETPITKYLATLERRQAQRERDLMFGSPSSGGSPDSPLSTVNIRQQLRFDDETFLQPHDQTVLPFSSPPPPPPSRDHHRHLLPITTNTRPTSSGFSLANIRNDNITSSSSSSTTKRKRYSFEDKEEDEDYIKKICELQKLLRQTNGELVEARATTAKLEHQKMDLRTESYEKQLNYERSMSENRIKCRDAVEKAEMLQKDNDLKTKKVDELIGELRRQSAQHTEKILAMESKVSQLSCENIELRRQHDEEKMNQSDSMRKMTITLQESEQGSEKWTMECQILKDQLALKETQLAKYMEEIKESQSKIFKCNERTEKLSELDSTDAKLHSLQEDVKKYENLFVKEQCDNVKMSKLLAKLTEENGYLKGSMNKEMLLEEQVSSLETEVRYLRNVAKSKAEIEVERDSMKEKLKQWLAVAIGMDSQLTSPHSFTVFLSQMQTQLVQMRHENTTLSCRIDNLNRDISRLQSDTNNARRSENEMKNECAKLGSEVKQLTRKLTLVTKDRDGLKSLKESYEQELEGIISTALKERVHQLENLVVEYEQVINEDPATAKTKCFECDKRIALISELRSELEKGKAYSHDASSFGNTTFGGDGNTTGIKIVAFGNNPSALSMEARVQELCSENDKLKTRIMQLENQSMIGHNDTVVAQGNKIMEEQIRTLERKNQILSEAYDYETQQLQTALSKLFGFHVILVREPQSQFRLQSVYGTGQEDELVFQEAENSDMMLLETPVLDHFRDDIDRFLLREGSIPAFLATVTIAFSQGQLQPSDASQLPGSQQSSAADSGETLTINPNQPHHGGKIVEVQVDGQSDQESEVADDDDDDDGEEVDEEEEVGHEEDDDESEYENVDDDEDDDEDERPDDDFENDGEEDSDNDIVCIESD</sequence>
<dbReference type="GO" id="GO:0072686">
    <property type="term" value="C:mitotic spindle"/>
    <property type="evidence" value="ECO:0007669"/>
    <property type="project" value="TreeGrafter"/>
</dbReference>
<dbReference type="Proteomes" id="UP000198287">
    <property type="component" value="Unassembled WGS sequence"/>
</dbReference>
<organism evidence="9 10">
    <name type="scientific">Folsomia candida</name>
    <name type="common">Springtail</name>
    <dbReference type="NCBI Taxonomy" id="158441"/>
    <lineage>
        <taxon>Eukaryota</taxon>
        <taxon>Metazoa</taxon>
        <taxon>Ecdysozoa</taxon>
        <taxon>Arthropoda</taxon>
        <taxon>Hexapoda</taxon>
        <taxon>Collembola</taxon>
        <taxon>Entomobryomorpha</taxon>
        <taxon>Isotomoidea</taxon>
        <taxon>Isotomidae</taxon>
        <taxon>Proisotominae</taxon>
        <taxon>Folsomia</taxon>
    </lineage>
</organism>
<evidence type="ECO:0000256" key="3">
    <source>
        <dbReference type="ARBA" id="ARBA00022618"/>
    </source>
</evidence>
<feature type="compositionally biased region" description="Basic and acidic residues" evidence="8">
    <location>
        <begin position="15"/>
        <end position="25"/>
    </location>
</feature>
<feature type="region of interest" description="Disordered" evidence="8">
    <location>
        <begin position="15"/>
        <end position="44"/>
    </location>
</feature>
<keyword evidence="5" id="KW-0539">Nucleus</keyword>
<evidence type="ECO:0000313" key="9">
    <source>
        <dbReference type="EMBL" id="OXA61295.1"/>
    </source>
</evidence>
<reference evidence="9 10" key="1">
    <citation type="submission" date="2015-12" db="EMBL/GenBank/DDBJ databases">
        <title>The genome of Folsomia candida.</title>
        <authorList>
            <person name="Faddeeva A."/>
            <person name="Derks M.F."/>
            <person name="Anvar Y."/>
            <person name="Smit S."/>
            <person name="Van Straalen N."/>
            <person name="Roelofs D."/>
        </authorList>
    </citation>
    <scope>NUCLEOTIDE SEQUENCE [LARGE SCALE GENOMIC DNA]</scope>
    <source>
        <strain evidence="9 10">VU population</strain>
        <tissue evidence="9">Whole body</tissue>
    </source>
</reference>
<dbReference type="Pfam" id="PF05557">
    <property type="entry name" value="MAD"/>
    <property type="match status" value="2"/>
</dbReference>
<dbReference type="PANTHER" id="PTHR23168">
    <property type="entry name" value="MITOTIC SPINDLE ASSEMBLY CHECKPOINT PROTEIN MAD1 MITOTIC ARREST DEFICIENT-LIKE PROTEIN 1"/>
    <property type="match status" value="1"/>
</dbReference>
<feature type="coiled-coil region" evidence="7">
    <location>
        <begin position="281"/>
        <end position="342"/>
    </location>
</feature>
<dbReference type="SUPFAM" id="SSF75704">
    <property type="entry name" value="Mitotic arrest deficient-like 1, Mad1"/>
    <property type="match status" value="1"/>
</dbReference>
<evidence type="ECO:0000256" key="7">
    <source>
        <dbReference type="SAM" id="Coils"/>
    </source>
</evidence>
<evidence type="ECO:0000256" key="6">
    <source>
        <dbReference type="ARBA" id="ARBA00023306"/>
    </source>
</evidence>
<evidence type="ECO:0000256" key="5">
    <source>
        <dbReference type="ARBA" id="ARBA00023242"/>
    </source>
</evidence>
<dbReference type="EMBL" id="LNIX01000001">
    <property type="protein sequence ID" value="OXA61295.1"/>
    <property type="molecule type" value="Genomic_DNA"/>
</dbReference>
<keyword evidence="3" id="KW-0132">Cell division</keyword>
<keyword evidence="7" id="KW-0175">Coiled coil</keyword>
<feature type="compositionally biased region" description="Low complexity" evidence="8">
    <location>
        <begin position="28"/>
        <end position="41"/>
    </location>
</feature>
<evidence type="ECO:0000256" key="4">
    <source>
        <dbReference type="ARBA" id="ARBA00022776"/>
    </source>
</evidence>
<keyword evidence="4" id="KW-0498">Mitosis</keyword>
<dbReference type="Gene3D" id="3.30.457.60">
    <property type="match status" value="1"/>
</dbReference>
<feature type="coiled-coil region" evidence="7">
    <location>
        <begin position="612"/>
        <end position="673"/>
    </location>
</feature>
<dbReference type="PANTHER" id="PTHR23168:SF0">
    <property type="entry name" value="MITOTIC SPINDLE ASSEMBLY CHECKPOINT PROTEIN MAD1"/>
    <property type="match status" value="1"/>
</dbReference>
<feature type="region of interest" description="Disordered" evidence="8">
    <location>
        <begin position="66"/>
        <end position="125"/>
    </location>
</feature>
<feature type="compositionally biased region" description="Polar residues" evidence="8">
    <location>
        <begin position="86"/>
        <end position="107"/>
    </location>
</feature>
<dbReference type="OMA" id="FGFIIEF"/>
<evidence type="ECO:0000256" key="8">
    <source>
        <dbReference type="SAM" id="MobiDB-lite"/>
    </source>
</evidence>
<comment type="subcellular location">
    <subcellularLocation>
        <location evidence="1">Nucleus</location>
    </subcellularLocation>
</comment>
<feature type="region of interest" description="Disordered" evidence="8">
    <location>
        <begin position="769"/>
        <end position="885"/>
    </location>
</feature>
<feature type="coiled-coil region" evidence="7">
    <location>
        <begin position="443"/>
        <end position="498"/>
    </location>
</feature>
<dbReference type="OrthoDB" id="331602at2759"/>
<keyword evidence="10" id="KW-1185">Reference proteome</keyword>
<keyword evidence="6" id="KW-0131">Cell cycle</keyword>
<dbReference type="GO" id="GO:0007094">
    <property type="term" value="P:mitotic spindle assembly checkpoint signaling"/>
    <property type="evidence" value="ECO:0007669"/>
    <property type="project" value="InterPro"/>
</dbReference>
<comment type="caution">
    <text evidence="9">The sequence shown here is derived from an EMBL/GenBank/DDBJ whole genome shotgun (WGS) entry which is preliminary data.</text>
</comment>
<feature type="compositionally biased region" description="Acidic residues" evidence="8">
    <location>
        <begin position="813"/>
        <end position="877"/>
    </location>
</feature>
<accession>A0A226EUJ7</accession>
<name>A0A226EUJ7_FOLCA</name>
<feature type="compositionally biased region" description="Polar residues" evidence="8">
    <location>
        <begin position="769"/>
        <end position="797"/>
    </location>
</feature>
<comment type="similarity">
    <text evidence="2">Belongs to the MAD1 family.</text>
</comment>
<dbReference type="GO" id="GO:0051315">
    <property type="term" value="P:attachment of mitotic spindle microtubules to kinetochore"/>
    <property type="evidence" value="ECO:0007669"/>
    <property type="project" value="TreeGrafter"/>
</dbReference>
<dbReference type="InterPro" id="IPR008672">
    <property type="entry name" value="Mad1"/>
</dbReference>
<evidence type="ECO:0000256" key="2">
    <source>
        <dbReference type="ARBA" id="ARBA00008029"/>
    </source>
</evidence>
<evidence type="ECO:0000313" key="10">
    <source>
        <dbReference type="Proteomes" id="UP000198287"/>
    </source>
</evidence>
<dbReference type="GO" id="GO:0000776">
    <property type="term" value="C:kinetochore"/>
    <property type="evidence" value="ECO:0007669"/>
    <property type="project" value="TreeGrafter"/>
</dbReference>
<feature type="coiled-coil region" evidence="7">
    <location>
        <begin position="143"/>
        <end position="170"/>
    </location>
</feature>
<dbReference type="GO" id="GO:0051301">
    <property type="term" value="P:cell division"/>
    <property type="evidence" value="ECO:0007669"/>
    <property type="project" value="UniProtKB-KW"/>
</dbReference>
<dbReference type="STRING" id="158441.A0A226EUJ7"/>